<protein>
    <recommendedName>
        <fullName evidence="3">Glycosyltransferase</fullName>
    </recommendedName>
</protein>
<dbReference type="EMBL" id="CP134537">
    <property type="protein sequence ID" value="WNH09629.1"/>
    <property type="molecule type" value="Genomic_DNA"/>
</dbReference>
<name>A0ABY9XVE6_9FLAO</name>
<dbReference type="SUPFAM" id="SSF53756">
    <property type="entry name" value="UDP-Glycosyltransferase/glycogen phosphorylase"/>
    <property type="match status" value="1"/>
</dbReference>
<evidence type="ECO:0008006" key="3">
    <source>
        <dbReference type="Google" id="ProtNLM"/>
    </source>
</evidence>
<dbReference type="Proteomes" id="UP001302806">
    <property type="component" value="Chromosome"/>
</dbReference>
<evidence type="ECO:0000313" key="2">
    <source>
        <dbReference type="Proteomes" id="UP001302806"/>
    </source>
</evidence>
<dbReference type="Gene3D" id="3.40.50.2000">
    <property type="entry name" value="Glycogen Phosphorylase B"/>
    <property type="match status" value="1"/>
</dbReference>
<sequence>MKKYKVMYPGVIHQYIPHPLYSTSFKNFDKVDARTQLGIKADKHLVVVPGNVRLKEERDLILKAFNSLKLKNKLLLIPNMYKKEVSIEFKGRHLLKKLIDVKKVLEYFCNKDYIKKYQFEYGFTDIDRLSLILSASDVVFIPRINALNSGNVFLGFTYKKVVVGPDIGNIGEELKNNRFPVFNPYNQDSIVKALERGLNMNVKSRKKVDFEKIWKKYNPNIISKQYDDFFKVVLKE</sequence>
<organism evidence="1 2">
    <name type="scientific">Thalassobellus suaedae</name>
    <dbReference type="NCBI Taxonomy" id="3074124"/>
    <lineage>
        <taxon>Bacteria</taxon>
        <taxon>Pseudomonadati</taxon>
        <taxon>Bacteroidota</taxon>
        <taxon>Flavobacteriia</taxon>
        <taxon>Flavobacteriales</taxon>
        <taxon>Flavobacteriaceae</taxon>
        <taxon>Thalassobellus</taxon>
    </lineage>
</organism>
<reference evidence="1 2" key="1">
    <citation type="submission" date="2023-09" db="EMBL/GenBank/DDBJ databases">
        <title>Thalassobella suaedae gen. nov., sp. nov., a marine bacterium of the family Flavobacteriaceae isolated from a halophyte Suaeda japonica.</title>
        <authorList>
            <person name="Lee S.Y."/>
            <person name="Hwang C.Y."/>
        </authorList>
    </citation>
    <scope>NUCLEOTIDE SEQUENCE [LARGE SCALE GENOMIC DNA]</scope>
    <source>
        <strain evidence="1 2">HL-DH14</strain>
    </source>
</reference>
<dbReference type="RefSeq" id="WP_415866054.1">
    <property type="nucleotide sequence ID" value="NZ_CP134537.1"/>
</dbReference>
<gene>
    <name evidence="1" type="ORF">RHP51_02565</name>
</gene>
<accession>A0ABY9XVE6</accession>
<evidence type="ECO:0000313" key="1">
    <source>
        <dbReference type="EMBL" id="WNH09629.1"/>
    </source>
</evidence>
<proteinExistence type="predicted"/>